<evidence type="ECO:0000259" key="1">
    <source>
        <dbReference type="PROSITE" id="PS51819"/>
    </source>
</evidence>
<sequence>MLRGMANVSLWAEDLEAASRWYAELLGTEPYFSKAGPDGKVGYYEFRIGDRLDELGLIDARFAPPGHAAGRGAGPGGVVLSWHVDDLEGTLDRLLEMGATLHEGITARGDGGFVTASVVDPFGNVLGIMKNPHYLEVLERTGTVSRPAP</sequence>
<dbReference type="InterPro" id="IPR004360">
    <property type="entry name" value="Glyas_Fos-R_dOase_dom"/>
</dbReference>
<accession>A0ABW3F1J9</accession>
<comment type="caution">
    <text evidence="2">The sequence shown here is derived from an EMBL/GenBank/DDBJ whole genome shotgun (WGS) entry which is preliminary data.</text>
</comment>
<evidence type="ECO:0000313" key="3">
    <source>
        <dbReference type="Proteomes" id="UP001596972"/>
    </source>
</evidence>
<dbReference type="EMBL" id="JBHTJA010000137">
    <property type="protein sequence ID" value="MFD0905462.1"/>
    <property type="molecule type" value="Genomic_DNA"/>
</dbReference>
<dbReference type="InterPro" id="IPR037523">
    <property type="entry name" value="VOC_core"/>
</dbReference>
<gene>
    <name evidence="2" type="ORF">ACFQ11_34160</name>
</gene>
<proteinExistence type="predicted"/>
<reference evidence="3" key="1">
    <citation type="journal article" date="2019" name="Int. J. Syst. Evol. Microbiol.">
        <title>The Global Catalogue of Microorganisms (GCM) 10K type strain sequencing project: providing services to taxonomists for standard genome sequencing and annotation.</title>
        <authorList>
            <consortium name="The Broad Institute Genomics Platform"/>
            <consortium name="The Broad Institute Genome Sequencing Center for Infectious Disease"/>
            <person name="Wu L."/>
            <person name="Ma J."/>
        </authorList>
    </citation>
    <scope>NUCLEOTIDE SEQUENCE [LARGE SCALE GENOMIC DNA]</scope>
    <source>
        <strain evidence="3">JCM 31202</strain>
    </source>
</reference>
<organism evidence="2 3">
    <name type="scientific">Actinomadura sediminis</name>
    <dbReference type="NCBI Taxonomy" id="1038904"/>
    <lineage>
        <taxon>Bacteria</taxon>
        <taxon>Bacillati</taxon>
        <taxon>Actinomycetota</taxon>
        <taxon>Actinomycetes</taxon>
        <taxon>Streptosporangiales</taxon>
        <taxon>Thermomonosporaceae</taxon>
        <taxon>Actinomadura</taxon>
    </lineage>
</organism>
<keyword evidence="3" id="KW-1185">Reference proteome</keyword>
<dbReference type="PROSITE" id="PS51819">
    <property type="entry name" value="VOC"/>
    <property type="match status" value="1"/>
</dbReference>
<feature type="domain" description="VOC" evidence="1">
    <location>
        <begin position="4"/>
        <end position="131"/>
    </location>
</feature>
<dbReference type="Pfam" id="PF00903">
    <property type="entry name" value="Glyoxalase"/>
    <property type="match status" value="1"/>
</dbReference>
<name>A0ABW3F1J9_9ACTN</name>
<dbReference type="SUPFAM" id="SSF54593">
    <property type="entry name" value="Glyoxalase/Bleomycin resistance protein/Dihydroxybiphenyl dioxygenase"/>
    <property type="match status" value="1"/>
</dbReference>
<dbReference type="RefSeq" id="WP_378306408.1">
    <property type="nucleotide sequence ID" value="NZ_JBHTJA010000137.1"/>
</dbReference>
<dbReference type="Gene3D" id="3.10.180.10">
    <property type="entry name" value="2,3-Dihydroxybiphenyl 1,2-Dioxygenase, domain 1"/>
    <property type="match status" value="1"/>
</dbReference>
<dbReference type="InterPro" id="IPR029068">
    <property type="entry name" value="Glyas_Bleomycin-R_OHBP_Dase"/>
</dbReference>
<evidence type="ECO:0000313" key="2">
    <source>
        <dbReference type="EMBL" id="MFD0905462.1"/>
    </source>
</evidence>
<protein>
    <submittedName>
        <fullName evidence="2">VOC family protein</fullName>
    </submittedName>
</protein>
<dbReference type="Proteomes" id="UP001596972">
    <property type="component" value="Unassembled WGS sequence"/>
</dbReference>